<dbReference type="InterPro" id="IPR001206">
    <property type="entry name" value="Diacylglycerol_kinase_cat_dom"/>
</dbReference>
<gene>
    <name evidence="6" type="ORF">LUZ63_009920</name>
</gene>
<keyword evidence="1" id="KW-0808">Transferase</keyword>
<dbReference type="Proteomes" id="UP001151287">
    <property type="component" value="Unassembled WGS sequence"/>
</dbReference>
<keyword evidence="4" id="KW-0067">ATP-binding</keyword>
<dbReference type="PROSITE" id="PS50146">
    <property type="entry name" value="DAGK"/>
    <property type="match status" value="1"/>
</dbReference>
<dbReference type="Pfam" id="PF00781">
    <property type="entry name" value="DAGK_cat"/>
    <property type="match status" value="1"/>
</dbReference>
<dbReference type="Gene3D" id="3.40.50.10330">
    <property type="entry name" value="Probable inorganic polyphosphate/atp-NAD kinase, domain 1"/>
    <property type="match status" value="1"/>
</dbReference>
<protein>
    <recommendedName>
        <fullName evidence="5">DAGKc domain-containing protein</fullName>
    </recommendedName>
</protein>
<keyword evidence="2" id="KW-0547">Nucleotide-binding</keyword>
<feature type="domain" description="DAGKc" evidence="5">
    <location>
        <begin position="89"/>
        <end position="230"/>
    </location>
</feature>
<dbReference type="EMBL" id="JAMQYH010000003">
    <property type="protein sequence ID" value="KAJ1693222.1"/>
    <property type="molecule type" value="Genomic_DNA"/>
</dbReference>
<comment type="caution">
    <text evidence="6">The sequence shown here is derived from an EMBL/GenBank/DDBJ whole genome shotgun (WGS) entry which is preliminary data.</text>
</comment>
<evidence type="ECO:0000256" key="1">
    <source>
        <dbReference type="ARBA" id="ARBA00022679"/>
    </source>
</evidence>
<evidence type="ECO:0000256" key="4">
    <source>
        <dbReference type="ARBA" id="ARBA00022840"/>
    </source>
</evidence>
<dbReference type="InterPro" id="IPR016064">
    <property type="entry name" value="NAD/diacylglycerol_kinase_sf"/>
</dbReference>
<dbReference type="AlphaFoldDB" id="A0A9Q0HP44"/>
<dbReference type="InterPro" id="IPR045540">
    <property type="entry name" value="YegS/DAGK_C"/>
</dbReference>
<dbReference type="SUPFAM" id="SSF111331">
    <property type="entry name" value="NAD kinase/diacylglycerol kinase-like"/>
    <property type="match status" value="1"/>
</dbReference>
<evidence type="ECO:0000259" key="5">
    <source>
        <dbReference type="PROSITE" id="PS50146"/>
    </source>
</evidence>
<dbReference type="OrthoDB" id="592605at2759"/>
<dbReference type="InterPro" id="IPR017438">
    <property type="entry name" value="ATP-NAD_kinase_N"/>
</dbReference>
<evidence type="ECO:0000256" key="3">
    <source>
        <dbReference type="ARBA" id="ARBA00022777"/>
    </source>
</evidence>
<proteinExistence type="predicted"/>
<dbReference type="GO" id="GO:0001729">
    <property type="term" value="F:ceramide kinase activity"/>
    <property type="evidence" value="ECO:0007669"/>
    <property type="project" value="TreeGrafter"/>
</dbReference>
<dbReference type="GO" id="GO:0005524">
    <property type="term" value="F:ATP binding"/>
    <property type="evidence" value="ECO:0007669"/>
    <property type="project" value="UniProtKB-KW"/>
</dbReference>
<evidence type="ECO:0000256" key="2">
    <source>
        <dbReference type="ARBA" id="ARBA00022741"/>
    </source>
</evidence>
<dbReference type="InterPro" id="IPR050187">
    <property type="entry name" value="Lipid_Phosphate_FormReg"/>
</dbReference>
<dbReference type="Pfam" id="PF19279">
    <property type="entry name" value="YegS_C"/>
    <property type="match status" value="1"/>
</dbReference>
<organism evidence="6 7">
    <name type="scientific">Rhynchospora breviuscula</name>
    <dbReference type="NCBI Taxonomy" id="2022672"/>
    <lineage>
        <taxon>Eukaryota</taxon>
        <taxon>Viridiplantae</taxon>
        <taxon>Streptophyta</taxon>
        <taxon>Embryophyta</taxon>
        <taxon>Tracheophyta</taxon>
        <taxon>Spermatophyta</taxon>
        <taxon>Magnoliopsida</taxon>
        <taxon>Liliopsida</taxon>
        <taxon>Poales</taxon>
        <taxon>Cyperaceae</taxon>
        <taxon>Cyperoideae</taxon>
        <taxon>Rhynchosporeae</taxon>
        <taxon>Rhynchospora</taxon>
    </lineage>
</organism>
<dbReference type="SMART" id="SM00046">
    <property type="entry name" value="DAGKc"/>
    <property type="match status" value="1"/>
</dbReference>
<dbReference type="PANTHER" id="PTHR12358">
    <property type="entry name" value="SPHINGOSINE KINASE"/>
    <property type="match status" value="1"/>
</dbReference>
<evidence type="ECO:0000313" key="6">
    <source>
        <dbReference type="EMBL" id="KAJ1693222.1"/>
    </source>
</evidence>
<reference evidence="6" key="1">
    <citation type="journal article" date="2022" name="Cell">
        <title>Repeat-based holocentromeres influence genome architecture and karyotype evolution.</title>
        <authorList>
            <person name="Hofstatter P.G."/>
            <person name="Thangavel G."/>
            <person name="Lux T."/>
            <person name="Neumann P."/>
            <person name="Vondrak T."/>
            <person name="Novak P."/>
            <person name="Zhang M."/>
            <person name="Costa L."/>
            <person name="Castellani M."/>
            <person name="Scott A."/>
            <person name="Toegelov H."/>
            <person name="Fuchs J."/>
            <person name="Mata-Sucre Y."/>
            <person name="Dias Y."/>
            <person name="Vanzela A.L.L."/>
            <person name="Huettel B."/>
            <person name="Almeida C.C.S."/>
            <person name="Simkova H."/>
            <person name="Souza G."/>
            <person name="Pedrosa-Harand A."/>
            <person name="Macas J."/>
            <person name="Mayer K.F.X."/>
            <person name="Houben A."/>
            <person name="Marques A."/>
        </authorList>
    </citation>
    <scope>NUCLEOTIDE SEQUENCE</scope>
    <source>
        <strain evidence="6">RhyBre1mFocal</strain>
    </source>
</reference>
<dbReference type="GO" id="GO:0016020">
    <property type="term" value="C:membrane"/>
    <property type="evidence" value="ECO:0007669"/>
    <property type="project" value="GOC"/>
</dbReference>
<keyword evidence="3" id="KW-0418">Kinase</keyword>
<dbReference type="GO" id="GO:0006672">
    <property type="term" value="P:ceramide metabolic process"/>
    <property type="evidence" value="ECO:0007669"/>
    <property type="project" value="TreeGrafter"/>
</dbReference>
<evidence type="ECO:0000313" key="7">
    <source>
        <dbReference type="Proteomes" id="UP001151287"/>
    </source>
</evidence>
<name>A0A9Q0HP44_9POAL</name>
<accession>A0A9Q0HP44</accession>
<dbReference type="Gene3D" id="2.60.200.40">
    <property type="match status" value="1"/>
</dbReference>
<keyword evidence="7" id="KW-1185">Reference proteome</keyword>
<sequence length="429" mass="47574">MALSRASDLVYKNTRQWRQTFKFSPFIEPNRVSYYPKRARIGQLVLQSNNKTVDPLIYDSRGRKHCFKEVEAEFMSSKCSDDDSSTNGQVSRKVLVVLNPNSGHGRSSQIFRSKVQPILQHAGFEMDVIETAEAGHALALSYTIDLMTCPNGIICVGGDGIVNEVINGLLRRKDIDKAISVPIGIIPTGSDNSLAWSVLGIKDPVSAANAIVEGDVTSVDVFAVRWVEANLMQFGLTAACFGFVSDVLELSENYRKYFGPIRYLIAGLIKFLSLPRYIFEVEYLPLTGEKMKQNDASVPRREEENWVKRKGEFIGILVCNHACKTVQGLNSQIVAPRSVHNDGSLDLLLVHGSGWWRLLVFYIALQFGRHLSLAFVEYVKVKSVKVTSTGTTQKGCGIDGELIYADGPATCSLAPHQLKLLGHHHRKGK</sequence>
<dbReference type="PANTHER" id="PTHR12358:SF37">
    <property type="entry name" value="OS08G0152700 PROTEIN"/>
    <property type="match status" value="1"/>
</dbReference>